<evidence type="ECO:0000256" key="10">
    <source>
        <dbReference type="SAM" id="Phobius"/>
    </source>
</evidence>
<evidence type="ECO:0000313" key="14">
    <source>
        <dbReference type="Proteomes" id="UP001642360"/>
    </source>
</evidence>
<dbReference type="InterPro" id="IPR000719">
    <property type="entry name" value="Prot_kinase_dom"/>
</dbReference>
<dbReference type="PANTHER" id="PTHR48007:SF34">
    <property type="entry name" value="PROTEIN STRUBBELIG-RECEPTOR FAMILY 8 ISOFORM X1"/>
    <property type="match status" value="1"/>
</dbReference>
<keyword evidence="7 10" id="KW-0472">Membrane</keyword>
<evidence type="ECO:0000259" key="12">
    <source>
        <dbReference type="PROSITE" id="PS50011"/>
    </source>
</evidence>
<proteinExistence type="predicted"/>
<evidence type="ECO:0000256" key="2">
    <source>
        <dbReference type="ARBA" id="ARBA00022614"/>
    </source>
</evidence>
<dbReference type="Gene3D" id="1.10.510.10">
    <property type="entry name" value="Transferase(Phosphotransferase) domain 1"/>
    <property type="match status" value="1"/>
</dbReference>
<dbReference type="InterPro" id="IPR001245">
    <property type="entry name" value="Ser-Thr/Tyr_kinase_cat_dom"/>
</dbReference>
<evidence type="ECO:0000313" key="13">
    <source>
        <dbReference type="EMBL" id="CAK9137265.1"/>
    </source>
</evidence>
<dbReference type="Pfam" id="PF07714">
    <property type="entry name" value="PK_Tyr_Ser-Thr"/>
    <property type="match status" value="1"/>
</dbReference>
<accession>A0ABC8R119</accession>
<dbReference type="SUPFAM" id="SSF52058">
    <property type="entry name" value="L domain-like"/>
    <property type="match status" value="1"/>
</dbReference>
<dbReference type="FunFam" id="3.30.200.20:FF:000125">
    <property type="entry name" value="Protein STRUBBELIG-RECEPTOR FAMILY 8"/>
    <property type="match status" value="1"/>
</dbReference>
<keyword evidence="8" id="KW-0675">Receptor</keyword>
<evidence type="ECO:0000256" key="9">
    <source>
        <dbReference type="SAM" id="MobiDB-lite"/>
    </source>
</evidence>
<dbReference type="Pfam" id="PF08263">
    <property type="entry name" value="LRRNT_2"/>
    <property type="match status" value="1"/>
</dbReference>
<keyword evidence="2" id="KW-0433">Leucine-rich repeat</keyword>
<sequence>MSAHFLLCLPFNGSSLACPVGNTSSLTVVICTEQKWRGTEHAQHRSLGFSLSLLCSSLRQSWFLMLLKELLIRMMALQVMFASMNSPSQLTSWKFNGGDPCGESWKGITCQGSAVVSIQISGLGVSGTMGYLLNNLASLRTLDLSGNNIHDAIPYQLPPNLTNLNLASNNLSGNLPFSIIGMASLSYLNISRNMLSQSIGDVFANHSDLVTVDLSFNNFTGDLPPSFGSLSNLSTLHVQNNELSGSLDVLASLPLMDLNVANNNFSGWIPQDFNSIPNFVYNGNSFDNGPAPPPPPYTPPPPGRTHNNRSQSPPGARTPQGFDGQSSNPDGGKKKNWLTTGPLIGIILGSSLVVLFSLLALVFCLRKGKRKELAPRPSAGSLPVSAGKVNTEMQEQRVKSTATVVDLKPLPAENELVERMQGKNGSVKRVKSPITAAPYTVAALQMATNSFSQENIVGEGSLGRVYRAEFSNGKIMAIKKIDNAALSLQEEDNFLEAVSNMSRLRHPNIVPLAGYCAEHGQRLLVFDYIGNGSLHDMLHFADDRREMLTWNARVRVALGTARALEYLHEVCLPSVVHRNFKSANILLDEELNPHLSDCGLAALTPNTERQVSSTQMVGSFGYSAPEFTLSGIYTVKSDVYSFGVVMLELLTGRKPLDSSRVRTEQSLVRWATPQLHDIDALAKMVDPALNGMYPAKSLSRFADIIALCVQPEPEFRPPMSEVVQALVRLMQRASVVKRRSSDESGFVFKTPDHEATDMSY</sequence>
<feature type="compositionally biased region" description="Pro residues" evidence="9">
    <location>
        <begin position="290"/>
        <end position="303"/>
    </location>
</feature>
<keyword evidence="6 10" id="KW-1133">Transmembrane helix</keyword>
<dbReference type="Proteomes" id="UP001642360">
    <property type="component" value="Unassembled WGS sequence"/>
</dbReference>
<dbReference type="CDD" id="cd14066">
    <property type="entry name" value="STKc_IRAK"/>
    <property type="match status" value="1"/>
</dbReference>
<evidence type="ECO:0000256" key="8">
    <source>
        <dbReference type="ARBA" id="ARBA00023170"/>
    </source>
</evidence>
<dbReference type="InterPro" id="IPR001611">
    <property type="entry name" value="Leu-rich_rpt"/>
</dbReference>
<dbReference type="EMBL" id="CAUOFW020000814">
    <property type="protein sequence ID" value="CAK9137265.1"/>
    <property type="molecule type" value="Genomic_DNA"/>
</dbReference>
<dbReference type="FunFam" id="3.80.10.10:FF:000062">
    <property type="entry name" value="protein STRUBBELIG-RECEPTOR FAMILY 3"/>
    <property type="match status" value="1"/>
</dbReference>
<evidence type="ECO:0000256" key="4">
    <source>
        <dbReference type="ARBA" id="ARBA00022729"/>
    </source>
</evidence>
<dbReference type="Gene3D" id="3.30.200.20">
    <property type="entry name" value="Phosphorylase Kinase, domain 1"/>
    <property type="match status" value="1"/>
</dbReference>
<keyword evidence="5" id="KW-0677">Repeat</keyword>
<protein>
    <recommendedName>
        <fullName evidence="12">Protein kinase domain-containing protein</fullName>
    </recommendedName>
</protein>
<dbReference type="PANTHER" id="PTHR48007">
    <property type="entry name" value="LEUCINE-RICH REPEAT RECEPTOR-LIKE PROTEIN KINASE PXC1"/>
    <property type="match status" value="1"/>
</dbReference>
<comment type="subcellular location">
    <subcellularLocation>
        <location evidence="1">Membrane</location>
    </subcellularLocation>
</comment>
<feature type="domain" description="Protein kinase" evidence="12">
    <location>
        <begin position="451"/>
        <end position="729"/>
    </location>
</feature>
<gene>
    <name evidence="13" type="ORF">ILEXP_LOCUS4290</name>
</gene>
<evidence type="ECO:0000256" key="1">
    <source>
        <dbReference type="ARBA" id="ARBA00004370"/>
    </source>
</evidence>
<dbReference type="Gene3D" id="3.80.10.10">
    <property type="entry name" value="Ribonuclease Inhibitor"/>
    <property type="match status" value="1"/>
</dbReference>
<evidence type="ECO:0000256" key="11">
    <source>
        <dbReference type="SAM" id="SignalP"/>
    </source>
</evidence>
<keyword evidence="4 11" id="KW-0732">Signal</keyword>
<dbReference type="AlphaFoldDB" id="A0ABC8R119"/>
<organism evidence="13 14">
    <name type="scientific">Ilex paraguariensis</name>
    <name type="common">yerba mate</name>
    <dbReference type="NCBI Taxonomy" id="185542"/>
    <lineage>
        <taxon>Eukaryota</taxon>
        <taxon>Viridiplantae</taxon>
        <taxon>Streptophyta</taxon>
        <taxon>Embryophyta</taxon>
        <taxon>Tracheophyta</taxon>
        <taxon>Spermatophyta</taxon>
        <taxon>Magnoliopsida</taxon>
        <taxon>eudicotyledons</taxon>
        <taxon>Gunneridae</taxon>
        <taxon>Pentapetalae</taxon>
        <taxon>asterids</taxon>
        <taxon>campanulids</taxon>
        <taxon>Aquifoliales</taxon>
        <taxon>Aquifoliaceae</taxon>
        <taxon>Ilex</taxon>
    </lineage>
</organism>
<dbReference type="InterPro" id="IPR032675">
    <property type="entry name" value="LRR_dom_sf"/>
</dbReference>
<dbReference type="Pfam" id="PF00560">
    <property type="entry name" value="LRR_1"/>
    <property type="match status" value="3"/>
</dbReference>
<comment type="caution">
    <text evidence="13">The sequence shown here is derived from an EMBL/GenBank/DDBJ whole genome shotgun (WGS) entry which is preliminary data.</text>
</comment>
<dbReference type="FunFam" id="1.10.510.10:FF:000095">
    <property type="entry name" value="protein STRUBBELIG-RECEPTOR FAMILY 8"/>
    <property type="match status" value="1"/>
</dbReference>
<dbReference type="InterPro" id="IPR046959">
    <property type="entry name" value="PRK1-6/SRF4-like"/>
</dbReference>
<dbReference type="SUPFAM" id="SSF56112">
    <property type="entry name" value="Protein kinase-like (PK-like)"/>
    <property type="match status" value="1"/>
</dbReference>
<evidence type="ECO:0000256" key="5">
    <source>
        <dbReference type="ARBA" id="ARBA00022737"/>
    </source>
</evidence>
<feature type="chain" id="PRO_5044878870" description="Protein kinase domain-containing protein" evidence="11">
    <location>
        <begin position="18"/>
        <end position="760"/>
    </location>
</feature>
<evidence type="ECO:0000256" key="6">
    <source>
        <dbReference type="ARBA" id="ARBA00022989"/>
    </source>
</evidence>
<dbReference type="PROSITE" id="PS51450">
    <property type="entry name" value="LRR"/>
    <property type="match status" value="1"/>
</dbReference>
<keyword evidence="14" id="KW-1185">Reference proteome</keyword>
<feature type="transmembrane region" description="Helical" evidence="10">
    <location>
        <begin position="343"/>
        <end position="365"/>
    </location>
</feature>
<feature type="signal peptide" evidence="11">
    <location>
        <begin position="1"/>
        <end position="17"/>
    </location>
</feature>
<feature type="region of interest" description="Disordered" evidence="9">
    <location>
        <begin position="284"/>
        <end position="334"/>
    </location>
</feature>
<keyword evidence="3 10" id="KW-0812">Transmembrane</keyword>
<name>A0ABC8R119_9AQUA</name>
<evidence type="ECO:0000256" key="7">
    <source>
        <dbReference type="ARBA" id="ARBA00023136"/>
    </source>
</evidence>
<dbReference type="InterPro" id="IPR013210">
    <property type="entry name" value="LRR_N_plant-typ"/>
</dbReference>
<dbReference type="PROSITE" id="PS50011">
    <property type="entry name" value="PROTEIN_KINASE_DOM"/>
    <property type="match status" value="1"/>
</dbReference>
<evidence type="ECO:0000256" key="3">
    <source>
        <dbReference type="ARBA" id="ARBA00022692"/>
    </source>
</evidence>
<reference evidence="13 14" key="1">
    <citation type="submission" date="2024-02" db="EMBL/GenBank/DDBJ databases">
        <authorList>
            <person name="Vignale AGUSTIN F."/>
            <person name="Sosa J E."/>
            <person name="Modenutti C."/>
        </authorList>
    </citation>
    <scope>NUCLEOTIDE SEQUENCE [LARGE SCALE GENOMIC DNA]</scope>
</reference>
<dbReference type="GO" id="GO:0016020">
    <property type="term" value="C:membrane"/>
    <property type="evidence" value="ECO:0007669"/>
    <property type="project" value="UniProtKB-SubCell"/>
</dbReference>
<dbReference type="InterPro" id="IPR011009">
    <property type="entry name" value="Kinase-like_dom_sf"/>
</dbReference>